<name>A0ABW3C5D9_SPHXN</name>
<proteinExistence type="predicted"/>
<organism evidence="1 2">
    <name type="scientific">Sphingosinicella xenopeptidilytica</name>
    <dbReference type="NCBI Taxonomy" id="364098"/>
    <lineage>
        <taxon>Bacteria</taxon>
        <taxon>Pseudomonadati</taxon>
        <taxon>Pseudomonadota</taxon>
        <taxon>Alphaproteobacteria</taxon>
        <taxon>Sphingomonadales</taxon>
        <taxon>Sphingosinicellaceae</taxon>
        <taxon>Sphingosinicella</taxon>
    </lineage>
</organism>
<accession>A0ABW3C5D9</accession>
<dbReference type="EMBL" id="JBHTIK010000011">
    <property type="protein sequence ID" value="MFD0849696.1"/>
    <property type="molecule type" value="Genomic_DNA"/>
</dbReference>
<dbReference type="RefSeq" id="WP_381492622.1">
    <property type="nucleotide sequence ID" value="NZ_JBHTIK010000011.1"/>
</dbReference>
<sequence length="64" mass="7237">MARRVTETGLLLRSETGLVLRRDDGGTWQLDAPRRAEALVGRRVRIAARRIGFDRLSVEDMTPC</sequence>
<dbReference type="Proteomes" id="UP001597124">
    <property type="component" value="Unassembled WGS sequence"/>
</dbReference>
<reference evidence="2" key="1">
    <citation type="journal article" date="2019" name="Int. J. Syst. Evol. Microbiol.">
        <title>The Global Catalogue of Microorganisms (GCM) 10K type strain sequencing project: providing services to taxonomists for standard genome sequencing and annotation.</title>
        <authorList>
            <consortium name="The Broad Institute Genomics Platform"/>
            <consortium name="The Broad Institute Genome Sequencing Center for Infectious Disease"/>
            <person name="Wu L."/>
            <person name="Ma J."/>
        </authorList>
    </citation>
    <scope>NUCLEOTIDE SEQUENCE [LARGE SCALE GENOMIC DNA]</scope>
    <source>
        <strain evidence="2">CCUG 52537</strain>
    </source>
</reference>
<dbReference type="InterPro" id="IPR043856">
    <property type="entry name" value="DUF5818"/>
</dbReference>
<dbReference type="Pfam" id="PF19135">
    <property type="entry name" value="DUF5818"/>
    <property type="match status" value="1"/>
</dbReference>
<keyword evidence="2" id="KW-1185">Reference proteome</keyword>
<protein>
    <submittedName>
        <fullName evidence="1">DUF5818 domain-containing protein</fullName>
    </submittedName>
</protein>
<evidence type="ECO:0000313" key="2">
    <source>
        <dbReference type="Proteomes" id="UP001597124"/>
    </source>
</evidence>
<comment type="caution">
    <text evidence="1">The sequence shown here is derived from an EMBL/GenBank/DDBJ whole genome shotgun (WGS) entry which is preliminary data.</text>
</comment>
<gene>
    <name evidence="1" type="ORF">ACFQ00_15280</name>
</gene>
<evidence type="ECO:0000313" key="1">
    <source>
        <dbReference type="EMBL" id="MFD0849696.1"/>
    </source>
</evidence>